<feature type="region of interest" description="Disordered" evidence="1">
    <location>
        <begin position="78"/>
        <end position="147"/>
    </location>
</feature>
<organism evidence="2 3">
    <name type="scientific">Cutaneotrichosporon oleaginosum</name>
    <dbReference type="NCBI Taxonomy" id="879819"/>
    <lineage>
        <taxon>Eukaryota</taxon>
        <taxon>Fungi</taxon>
        <taxon>Dikarya</taxon>
        <taxon>Basidiomycota</taxon>
        <taxon>Agaricomycotina</taxon>
        <taxon>Tremellomycetes</taxon>
        <taxon>Trichosporonales</taxon>
        <taxon>Trichosporonaceae</taxon>
        <taxon>Cutaneotrichosporon</taxon>
    </lineage>
</organism>
<feature type="compositionally biased region" description="Low complexity" evidence="1">
    <location>
        <begin position="99"/>
        <end position="110"/>
    </location>
</feature>
<keyword evidence="3" id="KW-1185">Reference proteome</keyword>
<name>A0A0J0XNT9_9TREE</name>
<dbReference type="RefSeq" id="XP_018279239.1">
    <property type="nucleotide sequence ID" value="XM_018425346.1"/>
</dbReference>
<evidence type="ECO:0000256" key="1">
    <source>
        <dbReference type="SAM" id="MobiDB-lite"/>
    </source>
</evidence>
<evidence type="ECO:0000313" key="3">
    <source>
        <dbReference type="Proteomes" id="UP000053611"/>
    </source>
</evidence>
<accession>A0A0J0XNT9</accession>
<dbReference type="Proteomes" id="UP000053611">
    <property type="component" value="Unassembled WGS sequence"/>
</dbReference>
<feature type="compositionally biased region" description="Basic residues" evidence="1">
    <location>
        <begin position="132"/>
        <end position="142"/>
    </location>
</feature>
<evidence type="ECO:0008006" key="4">
    <source>
        <dbReference type="Google" id="ProtNLM"/>
    </source>
</evidence>
<dbReference type="EMBL" id="KQ087202">
    <property type="protein sequence ID" value="KLT42748.1"/>
    <property type="molecule type" value="Genomic_DNA"/>
</dbReference>
<dbReference type="GeneID" id="28985949"/>
<sequence>MRVKLHILPPLPERKVVLPLQPGVTIGAFAEGVALALIGGAVRGTDLLLEIDGFELLPDTAADILNPDDIVTVRLGAGAKRKRSAKRDSPRKRKADGDSSSTSATAVSISHTFPTALRPIPTAPPGQGSGKTHNRNVRRRIKRDRERAAAAAAALSAPSSPAGALPIETGANAAAAVQVTTTRVDPAFVPRDIANPNKKRGFRDAMLGVAATRVVYEDDASSASPAAGAGARAGAGGAGAGPGEVAASKRETGPTSEAQAPATPSPPATPIRVTMPTQRRFVPPSEMDALPSNVFVTSREFAFKKDDDRRRADARAAKTAAVAKAQRAQVQALAEAEAKARRSLRHQATRASPVYAQEDEEEREWTAEEAAAAALFARAERTFDALPPALRLRVGDVAAYKATELNMVTYSPELRVVLARVVRVDDGSVSVRTIPRPEGVGAEEVESDVPLAITKEWRLLEN</sequence>
<gene>
    <name evidence="2" type="ORF">CC85DRAFT_302072</name>
</gene>
<dbReference type="OrthoDB" id="74813at2759"/>
<feature type="region of interest" description="Disordered" evidence="1">
    <location>
        <begin position="223"/>
        <end position="273"/>
    </location>
</feature>
<evidence type="ECO:0000313" key="2">
    <source>
        <dbReference type="EMBL" id="KLT42748.1"/>
    </source>
</evidence>
<reference evidence="2 3" key="1">
    <citation type="submission" date="2015-03" db="EMBL/GenBank/DDBJ databases">
        <title>Genomics and transcriptomics of the oil-accumulating basidiomycete yeast T. oleaginosus allow insights into substrate utilization and the diverse evolutionary trajectories of mating systems in fungi.</title>
        <authorList>
            <consortium name="DOE Joint Genome Institute"/>
            <person name="Kourist R."/>
            <person name="Kracht O."/>
            <person name="Bracharz F."/>
            <person name="Lipzen A."/>
            <person name="Nolan M."/>
            <person name="Ohm R."/>
            <person name="Grigoriev I."/>
            <person name="Sun S."/>
            <person name="Heitman J."/>
            <person name="Bruck T."/>
            <person name="Nowrousian M."/>
        </authorList>
    </citation>
    <scope>NUCLEOTIDE SEQUENCE [LARGE SCALE GENOMIC DNA]</scope>
    <source>
        <strain evidence="2 3">IBC0246</strain>
    </source>
</reference>
<proteinExistence type="predicted"/>
<dbReference type="STRING" id="879819.A0A0J0XNT9"/>
<protein>
    <recommendedName>
        <fullName evidence="4">Coilin</fullName>
    </recommendedName>
</protein>
<dbReference type="AlphaFoldDB" id="A0A0J0XNT9"/>
<feature type="compositionally biased region" description="Gly residues" evidence="1">
    <location>
        <begin position="231"/>
        <end position="242"/>
    </location>
</feature>
<feature type="compositionally biased region" description="Basic residues" evidence="1">
    <location>
        <begin position="79"/>
        <end position="94"/>
    </location>
</feature>